<dbReference type="Gene3D" id="3.20.20.450">
    <property type="entry name" value="EAL domain"/>
    <property type="match status" value="1"/>
</dbReference>
<name>A0AA42DMW4_9FIRM</name>
<dbReference type="SMART" id="SM00267">
    <property type="entry name" value="GGDEF"/>
    <property type="match status" value="1"/>
</dbReference>
<sequence length="872" mass="100812">MENKIRQGIRWLIFIVVGILIQSLHIEYIIGIKLSFTGIIIVFLIRQYSTHMVLISLALIYAISTTVFSGHLVDIFFLLEAVVLSWTIKRNDKSNLVLVDGILSFFVKLPLCYLALILVKDSYNQQYISFVCIIHAVNSIIAILIGEVLYQYTPVFLDIFKKDKIHKIRLRQFLFHTALIMVTLPILCSIYVNERKNEQLALKQIESYSHGAFQVIQKEVNSWKSREKQKFILYDVVYREKLKSLMDAKLTGEMADIILTNEQHKILVTTNDKYKVKNKFDIKDIKNIEEIDDEFYRVIPSIDSKMGVVNQFMNQFYIVHQYMVNPDMHMYVLIYKKDFLVNDLHIALDGLKLLLILWGMIIGVVALLEVVIFRSITQLEEATKNLPDQLYDLEQIKWKESCTVEIGLLQNNFYKAAFKLKEMFESTKLLNEELSNSQQRLQEIVFLDTLTHIGNRLKMRRDLNDIREYAYYDSKLTGVFLLDINQFKQINDTLGHEKGDKLLIEVAERLKILEDEQGCKAYRLGGDEFVVLTQQDTLEQIQVIGECIVRVFESSFIIDGVCMQVRGSIGMSIYPYHTNDVDTAIKYADMAMYRSKEIGNTPLEVFNESIKLEYIKRTTIEKSIRDAINNNEFEMYYQPVYDIHTKEIINLEALLRWNNKYLGQVSPQVFIPIAEELGFMMELDQWVIQNVCRQIKMWKLEGKKVLPVSINISEKYFRQKPFIIALLTIIEQEEVTPEDILIEIAESSVIEQAESMGKVIGELYSLGIKVILDDFGKTHSSISQLIDLPVKQLKVDHELIKGIDYDKRKQTLVELIVQITSKLGMTIIAEGVETEGELAYLKSVGCNSVQGRVICEPSPLGRISEILSNRGE</sequence>
<accession>A0AA42DMW4</accession>
<dbReference type="PANTHER" id="PTHR33121:SF71">
    <property type="entry name" value="OXYGEN SENSOR PROTEIN DOSP"/>
    <property type="match status" value="1"/>
</dbReference>
<dbReference type="Gene3D" id="3.30.70.270">
    <property type="match status" value="1"/>
</dbReference>
<feature type="transmembrane region" description="Helical" evidence="1">
    <location>
        <begin position="128"/>
        <end position="152"/>
    </location>
</feature>
<keyword evidence="1" id="KW-0812">Transmembrane</keyword>
<dbReference type="InterPro" id="IPR035919">
    <property type="entry name" value="EAL_sf"/>
</dbReference>
<feature type="transmembrane region" description="Helical" evidence="1">
    <location>
        <begin position="96"/>
        <end position="116"/>
    </location>
</feature>
<comment type="caution">
    <text evidence="4">The sequence shown here is derived from an EMBL/GenBank/DDBJ whole genome shotgun (WGS) entry which is preliminary data.</text>
</comment>
<dbReference type="InterPro" id="IPR001633">
    <property type="entry name" value="EAL_dom"/>
</dbReference>
<proteinExistence type="predicted"/>
<dbReference type="Pfam" id="PF00990">
    <property type="entry name" value="GGDEF"/>
    <property type="match status" value="1"/>
</dbReference>
<evidence type="ECO:0000259" key="3">
    <source>
        <dbReference type="PROSITE" id="PS50887"/>
    </source>
</evidence>
<protein>
    <submittedName>
        <fullName evidence="4">EAL domain-containing protein</fullName>
    </submittedName>
</protein>
<keyword evidence="1" id="KW-0472">Membrane</keyword>
<dbReference type="InterPro" id="IPR050706">
    <property type="entry name" value="Cyclic-di-GMP_PDE-like"/>
</dbReference>
<dbReference type="PANTHER" id="PTHR33121">
    <property type="entry name" value="CYCLIC DI-GMP PHOSPHODIESTERASE PDEF"/>
    <property type="match status" value="1"/>
</dbReference>
<evidence type="ECO:0000313" key="4">
    <source>
        <dbReference type="EMBL" id="MDA3732157.1"/>
    </source>
</evidence>
<feature type="transmembrane region" description="Helical" evidence="1">
    <location>
        <begin position="12"/>
        <end position="45"/>
    </location>
</feature>
<evidence type="ECO:0000256" key="1">
    <source>
        <dbReference type="SAM" id="Phobius"/>
    </source>
</evidence>
<feature type="transmembrane region" description="Helical" evidence="1">
    <location>
        <begin position="51"/>
        <end position="84"/>
    </location>
</feature>
<keyword evidence="1" id="KW-1133">Transmembrane helix</keyword>
<feature type="transmembrane region" description="Helical" evidence="1">
    <location>
        <begin position="173"/>
        <end position="192"/>
    </location>
</feature>
<dbReference type="InterPro" id="IPR029787">
    <property type="entry name" value="Nucleotide_cyclase"/>
</dbReference>
<dbReference type="InterPro" id="IPR000160">
    <property type="entry name" value="GGDEF_dom"/>
</dbReference>
<gene>
    <name evidence="4" type="ORF">PBV87_11745</name>
</gene>
<dbReference type="PROSITE" id="PS50883">
    <property type="entry name" value="EAL"/>
    <property type="match status" value="1"/>
</dbReference>
<dbReference type="SMART" id="SM00052">
    <property type="entry name" value="EAL"/>
    <property type="match status" value="1"/>
</dbReference>
<dbReference type="NCBIfam" id="TIGR00254">
    <property type="entry name" value="GGDEF"/>
    <property type="match status" value="1"/>
</dbReference>
<dbReference type="RefSeq" id="WP_271012425.1">
    <property type="nucleotide sequence ID" value="NZ_JAQIFT010000045.1"/>
</dbReference>
<dbReference type="PROSITE" id="PS50887">
    <property type="entry name" value="GGDEF"/>
    <property type="match status" value="1"/>
</dbReference>
<dbReference type="EMBL" id="JAQIFT010000045">
    <property type="protein sequence ID" value="MDA3732157.1"/>
    <property type="molecule type" value="Genomic_DNA"/>
</dbReference>
<feature type="transmembrane region" description="Helical" evidence="1">
    <location>
        <begin position="353"/>
        <end position="373"/>
    </location>
</feature>
<dbReference type="Pfam" id="PF00563">
    <property type="entry name" value="EAL"/>
    <property type="match status" value="1"/>
</dbReference>
<dbReference type="CDD" id="cd01948">
    <property type="entry name" value="EAL"/>
    <property type="match status" value="1"/>
</dbReference>
<reference evidence="4" key="1">
    <citation type="journal article" date="2023" name="Int. J. Syst. Evol. Microbiol.">
        <title>&lt;i&gt;Holtiella tumoricola&lt;/i&gt; gen. nov. sp. nov., isolated from a human clinical sample.</title>
        <authorList>
            <person name="Allen-Vercoe E."/>
            <person name="Daigneault M.C."/>
            <person name="Vancuren S.J."/>
            <person name="Cochrane K."/>
            <person name="O'Neal L.L."/>
            <person name="Sankaranarayanan K."/>
            <person name="Lawson P.A."/>
        </authorList>
    </citation>
    <scope>NUCLEOTIDE SEQUENCE</scope>
    <source>
        <strain evidence="4">CC70A</strain>
    </source>
</reference>
<dbReference type="GO" id="GO:0071111">
    <property type="term" value="F:cyclic-guanylate-specific phosphodiesterase activity"/>
    <property type="evidence" value="ECO:0007669"/>
    <property type="project" value="InterPro"/>
</dbReference>
<dbReference type="CDD" id="cd01949">
    <property type="entry name" value="GGDEF"/>
    <property type="match status" value="1"/>
</dbReference>
<feature type="domain" description="EAL" evidence="2">
    <location>
        <begin position="617"/>
        <end position="871"/>
    </location>
</feature>
<keyword evidence="5" id="KW-1185">Reference proteome</keyword>
<evidence type="ECO:0000259" key="2">
    <source>
        <dbReference type="PROSITE" id="PS50883"/>
    </source>
</evidence>
<feature type="domain" description="GGDEF" evidence="3">
    <location>
        <begin position="475"/>
        <end position="608"/>
    </location>
</feature>
<dbReference type="AlphaFoldDB" id="A0AA42DMW4"/>
<dbReference type="SUPFAM" id="SSF55073">
    <property type="entry name" value="Nucleotide cyclase"/>
    <property type="match status" value="1"/>
</dbReference>
<dbReference type="SUPFAM" id="SSF141868">
    <property type="entry name" value="EAL domain-like"/>
    <property type="match status" value="1"/>
</dbReference>
<dbReference type="InterPro" id="IPR043128">
    <property type="entry name" value="Rev_trsase/Diguanyl_cyclase"/>
</dbReference>
<organism evidence="4 5">
    <name type="scientific">Holtiella tumoricola</name>
    <dbReference type="NCBI Taxonomy" id="3018743"/>
    <lineage>
        <taxon>Bacteria</taxon>
        <taxon>Bacillati</taxon>
        <taxon>Bacillota</taxon>
        <taxon>Clostridia</taxon>
        <taxon>Lachnospirales</taxon>
        <taxon>Cellulosilyticaceae</taxon>
        <taxon>Holtiella</taxon>
    </lineage>
</organism>
<evidence type="ECO:0000313" key="5">
    <source>
        <dbReference type="Proteomes" id="UP001169242"/>
    </source>
</evidence>
<dbReference type="Proteomes" id="UP001169242">
    <property type="component" value="Unassembled WGS sequence"/>
</dbReference>